<keyword evidence="9" id="KW-0472">Membrane</keyword>
<feature type="region of interest" description="Disordered" evidence="12">
    <location>
        <begin position="297"/>
        <end position="343"/>
    </location>
</feature>
<dbReference type="GO" id="GO:0000329">
    <property type="term" value="C:fungal-type vacuole membrane"/>
    <property type="evidence" value="ECO:0007669"/>
    <property type="project" value="UniProtKB-ARBA"/>
</dbReference>
<dbReference type="OrthoDB" id="428895at2759"/>
<dbReference type="PROSITE" id="PS50195">
    <property type="entry name" value="PX"/>
    <property type="match status" value="1"/>
</dbReference>
<dbReference type="AlphaFoldDB" id="A0A1Y2BQD6"/>
<evidence type="ECO:0000256" key="10">
    <source>
        <dbReference type="ARBA" id="ARBA00023329"/>
    </source>
</evidence>
<dbReference type="Proteomes" id="UP000193920">
    <property type="component" value="Unassembled WGS sequence"/>
</dbReference>
<keyword evidence="16" id="KW-1185">Reference proteome</keyword>
<dbReference type="PROSITE" id="PS50192">
    <property type="entry name" value="T_SNARE"/>
    <property type="match status" value="1"/>
</dbReference>
<comment type="subcellular location">
    <subcellularLocation>
        <location evidence="2">Cytoplasmic vesicle membrane</location>
        <topology evidence="2">Peripheral membrane protein</topology>
        <orientation evidence="2">Cytoplasmic side</orientation>
    </subcellularLocation>
    <subcellularLocation>
        <location evidence="1">Vacuole</location>
    </subcellularLocation>
</comment>
<evidence type="ECO:0000313" key="16">
    <source>
        <dbReference type="Proteomes" id="UP000193920"/>
    </source>
</evidence>
<evidence type="ECO:0000256" key="2">
    <source>
        <dbReference type="ARBA" id="ARBA00004180"/>
    </source>
</evidence>
<keyword evidence="5" id="KW-0926">Vacuole</keyword>
<feature type="compositionally biased region" description="Polar residues" evidence="12">
    <location>
        <begin position="321"/>
        <end position="338"/>
    </location>
</feature>
<reference evidence="15 16" key="1">
    <citation type="submission" date="2016-08" db="EMBL/GenBank/DDBJ databases">
        <title>A Parts List for Fungal Cellulosomes Revealed by Comparative Genomics.</title>
        <authorList>
            <consortium name="DOE Joint Genome Institute"/>
            <person name="Haitjema C.H."/>
            <person name="Gilmore S.P."/>
            <person name="Henske J.K."/>
            <person name="Solomon K.V."/>
            <person name="De Groot R."/>
            <person name="Kuo A."/>
            <person name="Mondo S.J."/>
            <person name="Salamov A.A."/>
            <person name="Labutti K."/>
            <person name="Zhao Z."/>
            <person name="Chiniquy J."/>
            <person name="Barry K."/>
            <person name="Brewer H.M."/>
            <person name="Purvine S.O."/>
            <person name="Wright A.T."/>
            <person name="Boxma B."/>
            <person name="Van Alen T."/>
            <person name="Hackstein J.H."/>
            <person name="Baker S.E."/>
            <person name="Grigoriev I.V."/>
            <person name="O'Malley M.A."/>
        </authorList>
    </citation>
    <scope>NUCLEOTIDE SEQUENCE [LARGE SCALE GENOMIC DNA]</scope>
    <source>
        <strain evidence="15 16">G1</strain>
    </source>
</reference>
<evidence type="ECO:0000259" key="13">
    <source>
        <dbReference type="PROSITE" id="PS50192"/>
    </source>
</evidence>
<dbReference type="GO" id="GO:1901981">
    <property type="term" value="F:phosphatidylinositol phosphate binding"/>
    <property type="evidence" value="ECO:0007669"/>
    <property type="project" value="TreeGrafter"/>
</dbReference>
<dbReference type="PANTHER" id="PTHR15813:SF9">
    <property type="entry name" value="PX DOMAIN-CONTAINING PROTEIN"/>
    <property type="match status" value="1"/>
</dbReference>
<dbReference type="SMART" id="SM00312">
    <property type="entry name" value="PX"/>
    <property type="match status" value="1"/>
</dbReference>
<keyword evidence="7" id="KW-0175">Coiled coil</keyword>
<evidence type="ECO:0000259" key="14">
    <source>
        <dbReference type="PROSITE" id="PS50195"/>
    </source>
</evidence>
<dbReference type="GO" id="GO:0016192">
    <property type="term" value="P:vesicle-mediated transport"/>
    <property type="evidence" value="ECO:0007669"/>
    <property type="project" value="UniProtKB-ARBA"/>
</dbReference>
<evidence type="ECO:0000256" key="1">
    <source>
        <dbReference type="ARBA" id="ARBA00004116"/>
    </source>
</evidence>
<dbReference type="SUPFAM" id="SSF64268">
    <property type="entry name" value="PX domain"/>
    <property type="match status" value="1"/>
</dbReference>
<sequence length="434" mass="49331">MEKILKISIPNYSQRQNSKPYIVYHISVTAPGSSWTVQHRYSEFFNLNKKFLDLGLKPPLELPPKTSVFSFTSFDNPKFVESRRQGLEEYLQAILASKDEHFKKLPEWKEFLGISHLKNKNELDDENLIISPISSTCSNNGKESGANSSQNSLNLKSSEQWLDECRDLNLVINEIKTCIAARNKFIFHNNTAAACEAIVLARKNHNILCTRYSALERELHRQLDEYYNHMNNNASLGGDGNETETPTGFFSSVLGNAKKQKRKPLLSKGELSRRQDLLENIRMEKVQLEEQLGNAKSNDNLSISSNSSPYYSSKVGSHSSPDSGFSNKSIHHNTSNTSKSRRKFGVNISQEVEEKTQGLDNIQILKLQKDMLNDQDKTLEQFSDILTRQRLIGETINKELNSQNELIDDLDNNVNKVQQGIGHADKRAKKILKK</sequence>
<evidence type="ECO:0000256" key="9">
    <source>
        <dbReference type="ARBA" id="ARBA00023136"/>
    </source>
</evidence>
<dbReference type="GO" id="GO:0030659">
    <property type="term" value="C:cytoplasmic vesicle membrane"/>
    <property type="evidence" value="ECO:0007669"/>
    <property type="project" value="UniProtKB-SubCell"/>
</dbReference>
<dbReference type="STRING" id="1754190.A0A1Y2BQD6"/>
<comment type="similarity">
    <text evidence="3">Belongs to the sorting nexin family.</text>
</comment>
<dbReference type="EMBL" id="MCOG01000145">
    <property type="protein sequence ID" value="ORY36954.1"/>
    <property type="molecule type" value="Genomic_DNA"/>
</dbReference>
<evidence type="ECO:0000256" key="12">
    <source>
        <dbReference type="SAM" id="MobiDB-lite"/>
    </source>
</evidence>
<dbReference type="FunFam" id="1.20.5.110:FF:000058">
    <property type="entry name" value="VAM7p Vacuolar SNARE protein"/>
    <property type="match status" value="1"/>
</dbReference>
<keyword evidence="4" id="KW-0813">Transport</keyword>
<evidence type="ECO:0000256" key="4">
    <source>
        <dbReference type="ARBA" id="ARBA00022448"/>
    </source>
</evidence>
<organism evidence="15 16">
    <name type="scientific">Neocallimastix californiae</name>
    <dbReference type="NCBI Taxonomy" id="1754190"/>
    <lineage>
        <taxon>Eukaryota</taxon>
        <taxon>Fungi</taxon>
        <taxon>Fungi incertae sedis</taxon>
        <taxon>Chytridiomycota</taxon>
        <taxon>Chytridiomycota incertae sedis</taxon>
        <taxon>Neocallimastigomycetes</taxon>
        <taxon>Neocallimastigales</taxon>
        <taxon>Neocallimastigaceae</taxon>
        <taxon>Neocallimastix</taxon>
    </lineage>
</organism>
<dbReference type="Gene3D" id="3.30.1520.10">
    <property type="entry name" value="Phox-like domain"/>
    <property type="match status" value="1"/>
</dbReference>
<keyword evidence="8" id="KW-0446">Lipid-binding</keyword>
<evidence type="ECO:0000313" key="15">
    <source>
        <dbReference type="EMBL" id="ORY36954.1"/>
    </source>
</evidence>
<dbReference type="SUPFAM" id="SSF58038">
    <property type="entry name" value="SNARE fusion complex"/>
    <property type="match status" value="1"/>
</dbReference>
<name>A0A1Y2BQD6_9FUNG</name>
<dbReference type="GO" id="GO:0097576">
    <property type="term" value="P:vacuole fusion"/>
    <property type="evidence" value="ECO:0007669"/>
    <property type="project" value="UniProtKB-ARBA"/>
</dbReference>
<dbReference type="SMART" id="SM00397">
    <property type="entry name" value="t_SNARE"/>
    <property type="match status" value="1"/>
</dbReference>
<feature type="domain" description="T-SNARE coiled-coil homology" evidence="13">
    <location>
        <begin position="369"/>
        <end position="431"/>
    </location>
</feature>
<protein>
    <recommendedName>
        <fullName evidence="17">Phox-like protein</fullName>
    </recommendedName>
</protein>
<dbReference type="Pfam" id="PF00787">
    <property type="entry name" value="PX"/>
    <property type="match status" value="1"/>
</dbReference>
<proteinExistence type="inferred from homology"/>
<comment type="function">
    <text evidence="11">Essential for proper morphogenesis of the vacuole. May exist as structural reinforcement on the surface of the vacuolar membrane and be required for maintenance against rupture by osmotic pressure.</text>
</comment>
<dbReference type="CDD" id="cd06897">
    <property type="entry name" value="PX_SNARE"/>
    <property type="match status" value="1"/>
</dbReference>
<feature type="compositionally biased region" description="Low complexity" evidence="12">
    <location>
        <begin position="297"/>
        <end position="320"/>
    </location>
</feature>
<dbReference type="InterPro" id="IPR001683">
    <property type="entry name" value="PX_dom"/>
</dbReference>
<evidence type="ECO:0000256" key="3">
    <source>
        <dbReference type="ARBA" id="ARBA00010883"/>
    </source>
</evidence>
<accession>A0A1Y2BQD6</accession>
<dbReference type="CDD" id="cd15858">
    <property type="entry name" value="SNARE_VAM7"/>
    <property type="match status" value="1"/>
</dbReference>
<comment type="caution">
    <text evidence="15">The sequence shown here is derived from an EMBL/GenBank/DDBJ whole genome shotgun (WGS) entry which is preliminary data.</text>
</comment>
<gene>
    <name evidence="15" type="ORF">LY90DRAFT_704728</name>
</gene>
<evidence type="ECO:0008006" key="17">
    <source>
        <dbReference type="Google" id="ProtNLM"/>
    </source>
</evidence>
<feature type="domain" description="PX" evidence="14">
    <location>
        <begin position="2"/>
        <end position="119"/>
    </location>
</feature>
<dbReference type="GO" id="GO:0007034">
    <property type="term" value="P:vacuolar transport"/>
    <property type="evidence" value="ECO:0007669"/>
    <property type="project" value="UniProtKB-ARBA"/>
</dbReference>
<evidence type="ECO:0000256" key="5">
    <source>
        <dbReference type="ARBA" id="ARBA00022554"/>
    </source>
</evidence>
<evidence type="ECO:0000256" key="6">
    <source>
        <dbReference type="ARBA" id="ARBA00022927"/>
    </source>
</evidence>
<dbReference type="InterPro" id="IPR052467">
    <property type="entry name" value="Sorting_nexin_PX-domain"/>
</dbReference>
<evidence type="ECO:0000256" key="7">
    <source>
        <dbReference type="ARBA" id="ARBA00023054"/>
    </source>
</evidence>
<dbReference type="PANTHER" id="PTHR15813">
    <property type="entry name" value="SORTING NEXIN-22 AND 24"/>
    <property type="match status" value="1"/>
</dbReference>
<dbReference type="GO" id="GO:0015031">
    <property type="term" value="P:protein transport"/>
    <property type="evidence" value="ECO:0007669"/>
    <property type="project" value="UniProtKB-KW"/>
</dbReference>
<evidence type="ECO:0000256" key="8">
    <source>
        <dbReference type="ARBA" id="ARBA00023121"/>
    </source>
</evidence>
<dbReference type="InterPro" id="IPR036871">
    <property type="entry name" value="PX_dom_sf"/>
</dbReference>
<keyword evidence="10" id="KW-0968">Cytoplasmic vesicle</keyword>
<dbReference type="Gene3D" id="1.20.5.110">
    <property type="match status" value="1"/>
</dbReference>
<dbReference type="InterPro" id="IPR000727">
    <property type="entry name" value="T_SNARE_dom"/>
</dbReference>
<evidence type="ECO:0000256" key="11">
    <source>
        <dbReference type="ARBA" id="ARBA00054927"/>
    </source>
</evidence>
<keyword evidence="6" id="KW-0653">Protein transport</keyword>